<feature type="transmembrane region" description="Helical" evidence="4">
    <location>
        <begin position="394"/>
        <end position="413"/>
    </location>
</feature>
<feature type="transmembrane region" description="Helical" evidence="4">
    <location>
        <begin position="186"/>
        <end position="207"/>
    </location>
</feature>
<feature type="transmembrane region" description="Helical" evidence="4">
    <location>
        <begin position="26"/>
        <end position="47"/>
    </location>
</feature>
<reference evidence="6 7" key="1">
    <citation type="submission" date="2019-01" db="EMBL/GenBank/DDBJ databases">
        <authorList>
            <person name="Chen W.-M."/>
        </authorList>
    </citation>
    <scope>NUCLEOTIDE SEQUENCE [LARGE SCALE GENOMIC DNA]</scope>
    <source>
        <strain evidence="6 7">FSY-9</strain>
    </source>
</reference>
<dbReference type="EMBL" id="SACO01000002">
    <property type="protein sequence ID" value="RVU06991.1"/>
    <property type="molecule type" value="Genomic_DNA"/>
</dbReference>
<feature type="transmembrane region" description="Helical" evidence="4">
    <location>
        <begin position="299"/>
        <end position="319"/>
    </location>
</feature>
<dbReference type="PANTHER" id="PTHR11360:SF290">
    <property type="entry name" value="MONOCARBOXYLATE MFS PERMEASE"/>
    <property type="match status" value="1"/>
</dbReference>
<keyword evidence="7" id="KW-1185">Reference proteome</keyword>
<dbReference type="InterPro" id="IPR020846">
    <property type="entry name" value="MFS_dom"/>
</dbReference>
<evidence type="ECO:0000313" key="6">
    <source>
        <dbReference type="EMBL" id="RVU06991.1"/>
    </source>
</evidence>
<dbReference type="InterPro" id="IPR011701">
    <property type="entry name" value="MFS"/>
</dbReference>
<feature type="transmembrane region" description="Helical" evidence="4">
    <location>
        <begin position="121"/>
        <end position="142"/>
    </location>
</feature>
<name>A0A3S2VVP3_9SPHN</name>
<dbReference type="Gene3D" id="1.20.1250.20">
    <property type="entry name" value="MFS general substrate transporter like domains"/>
    <property type="match status" value="2"/>
</dbReference>
<dbReference type="InterPro" id="IPR050327">
    <property type="entry name" value="Proton-linked_MCT"/>
</dbReference>
<dbReference type="SUPFAM" id="SSF103473">
    <property type="entry name" value="MFS general substrate transporter"/>
    <property type="match status" value="1"/>
</dbReference>
<keyword evidence="3 4" id="KW-0472">Membrane</keyword>
<feature type="transmembrane region" description="Helical" evidence="4">
    <location>
        <begin position="274"/>
        <end position="292"/>
    </location>
</feature>
<protein>
    <submittedName>
        <fullName evidence="6">MFS transporter</fullName>
    </submittedName>
</protein>
<sequence>MAASVLSGPPMNQALSPSATEEFRRGWGTILASVLGIGLGMAAVPTYSMGLFAPHLAKAFGWSIGQIMTSMMVITMMSLIGGPLYGAWAEKIGVRRIVLVALPVWGLGFASLALSDGSLTRFYLTWLVVGAVGAATLPITFTRAVNRGFDKAKGLALGLSMTGTGLFGIFGKPLLAWVLAAYGWRMGFIVLGMMPVLVATPLVALLLREEKGTSPAAPVAELIERPGMTVPQALRDWRFWLIAVALVPISFALGGPVPNLELILKDGGITPEQALTITPLMGLASIMGRLVGGWLLDRVWAPLVGTVLLSAPAISFWYFSSGTLDVAQARAAVFVLSFALGIEYDLVAFLVARYFGLKRYSAIYGLLYVCFAAGAGFAPMVFGRNHDASGNFHGILMQCAGVLVVSSLAFLALGKYRRFEAEA</sequence>
<dbReference type="PANTHER" id="PTHR11360">
    <property type="entry name" value="MONOCARBOXYLATE TRANSPORTER"/>
    <property type="match status" value="1"/>
</dbReference>
<dbReference type="PROSITE" id="PS50850">
    <property type="entry name" value="MFS"/>
    <property type="match status" value="1"/>
</dbReference>
<evidence type="ECO:0000256" key="3">
    <source>
        <dbReference type="ARBA" id="ARBA00023136"/>
    </source>
</evidence>
<feature type="transmembrane region" description="Helical" evidence="4">
    <location>
        <begin position="331"/>
        <end position="351"/>
    </location>
</feature>
<evidence type="ECO:0000256" key="4">
    <source>
        <dbReference type="SAM" id="Phobius"/>
    </source>
</evidence>
<dbReference type="Proteomes" id="UP000282837">
    <property type="component" value="Unassembled WGS sequence"/>
</dbReference>
<dbReference type="GO" id="GO:0022857">
    <property type="term" value="F:transmembrane transporter activity"/>
    <property type="evidence" value="ECO:0007669"/>
    <property type="project" value="InterPro"/>
</dbReference>
<dbReference type="AlphaFoldDB" id="A0A3S2VVP3"/>
<feature type="domain" description="Major facilitator superfamily (MFS) profile" evidence="5">
    <location>
        <begin position="31"/>
        <end position="418"/>
    </location>
</feature>
<dbReference type="CDD" id="cd17355">
    <property type="entry name" value="MFS_YcxA_like"/>
    <property type="match status" value="1"/>
</dbReference>
<comment type="caution">
    <text evidence="6">The sequence shown here is derived from an EMBL/GenBank/DDBJ whole genome shotgun (WGS) entry which is preliminary data.</text>
</comment>
<dbReference type="Pfam" id="PF07690">
    <property type="entry name" value="MFS_1"/>
    <property type="match status" value="1"/>
</dbReference>
<evidence type="ECO:0000259" key="5">
    <source>
        <dbReference type="PROSITE" id="PS50850"/>
    </source>
</evidence>
<feature type="transmembrane region" description="Helical" evidence="4">
    <location>
        <begin position="363"/>
        <end position="382"/>
    </location>
</feature>
<evidence type="ECO:0000313" key="7">
    <source>
        <dbReference type="Proteomes" id="UP000282837"/>
    </source>
</evidence>
<keyword evidence="2 4" id="KW-1133">Transmembrane helix</keyword>
<accession>A0A3S2VVP3</accession>
<evidence type="ECO:0000256" key="1">
    <source>
        <dbReference type="ARBA" id="ARBA00022692"/>
    </source>
</evidence>
<feature type="transmembrane region" description="Helical" evidence="4">
    <location>
        <begin position="237"/>
        <end position="254"/>
    </location>
</feature>
<feature type="transmembrane region" description="Helical" evidence="4">
    <location>
        <begin position="97"/>
        <end position="115"/>
    </location>
</feature>
<organism evidence="6 7">
    <name type="scientific">Novosphingobium umbonatum</name>
    <dbReference type="NCBI Taxonomy" id="1908524"/>
    <lineage>
        <taxon>Bacteria</taxon>
        <taxon>Pseudomonadati</taxon>
        <taxon>Pseudomonadota</taxon>
        <taxon>Alphaproteobacteria</taxon>
        <taxon>Sphingomonadales</taxon>
        <taxon>Sphingomonadaceae</taxon>
        <taxon>Novosphingobium</taxon>
    </lineage>
</organism>
<feature type="transmembrane region" description="Helical" evidence="4">
    <location>
        <begin position="154"/>
        <end position="180"/>
    </location>
</feature>
<proteinExistence type="predicted"/>
<keyword evidence="1 4" id="KW-0812">Transmembrane</keyword>
<feature type="transmembrane region" description="Helical" evidence="4">
    <location>
        <begin position="59"/>
        <end position="85"/>
    </location>
</feature>
<dbReference type="InterPro" id="IPR036259">
    <property type="entry name" value="MFS_trans_sf"/>
</dbReference>
<evidence type="ECO:0000256" key="2">
    <source>
        <dbReference type="ARBA" id="ARBA00022989"/>
    </source>
</evidence>
<gene>
    <name evidence="6" type="ORF">EOE18_03265</name>
</gene>